<evidence type="ECO:0000256" key="4">
    <source>
        <dbReference type="ARBA" id="ARBA00022692"/>
    </source>
</evidence>
<reference evidence="8" key="1">
    <citation type="submission" date="2021-02" db="EMBL/GenBank/DDBJ databases">
        <title>Genome-Resolved Metagenomics of a Microbial Community Performing Photosynthetic Biological Nutrient Removal.</title>
        <authorList>
            <person name="Mcdaniel E.A."/>
        </authorList>
    </citation>
    <scope>NUCLEOTIDE SEQUENCE</scope>
    <source>
        <strain evidence="8">UWPOB_OBS1</strain>
    </source>
</reference>
<evidence type="ECO:0000256" key="2">
    <source>
        <dbReference type="ARBA" id="ARBA00011006"/>
    </source>
</evidence>
<evidence type="ECO:0000313" key="8">
    <source>
        <dbReference type="EMBL" id="MBN8660322.1"/>
    </source>
</evidence>
<dbReference type="Proteomes" id="UP000664277">
    <property type="component" value="Unassembled WGS sequence"/>
</dbReference>
<evidence type="ECO:0000313" key="9">
    <source>
        <dbReference type="Proteomes" id="UP000664277"/>
    </source>
</evidence>
<evidence type="ECO:0000256" key="1">
    <source>
        <dbReference type="ARBA" id="ARBA00004651"/>
    </source>
</evidence>
<keyword evidence="6 7" id="KW-0472">Membrane</keyword>
<evidence type="ECO:0000256" key="3">
    <source>
        <dbReference type="ARBA" id="ARBA00022475"/>
    </source>
</evidence>
<comment type="subcellular location">
    <subcellularLocation>
        <location evidence="1">Cell membrane</location>
        <topology evidence="1">Multi-pass membrane protein</topology>
    </subcellularLocation>
</comment>
<dbReference type="AlphaFoldDB" id="A0A8J7PA00"/>
<keyword evidence="4 7" id="KW-0812">Transmembrane</keyword>
<name>A0A8J7PA00_9BACT</name>
<comment type="caution">
    <text evidence="8">The sequence shown here is derived from an EMBL/GenBank/DDBJ whole genome shotgun (WGS) entry which is preliminary data.</text>
</comment>
<gene>
    <name evidence="8" type="ORF">J0M35_08180</name>
</gene>
<comment type="similarity">
    <text evidence="2">Belongs to the UPF0410 family.</text>
</comment>
<feature type="transmembrane region" description="Helical" evidence="7">
    <location>
        <begin position="22"/>
        <end position="43"/>
    </location>
</feature>
<evidence type="ECO:0000256" key="5">
    <source>
        <dbReference type="ARBA" id="ARBA00022989"/>
    </source>
</evidence>
<accession>A0A8J7PA00</accession>
<sequence>MFDSFHLCFLEERQGYYNPMDILHFAFYIVVSALCAGLATTVLPGGAQTKTGSAFLYKALVGIIGAWLGDLLIGPVGPSLEGVRLLPALVGSFLLVLLLSFTSSLLAVLPGVGKSKGGKRA</sequence>
<dbReference type="GO" id="GO:0005886">
    <property type="term" value="C:plasma membrane"/>
    <property type="evidence" value="ECO:0007669"/>
    <property type="project" value="UniProtKB-SubCell"/>
</dbReference>
<protein>
    <submittedName>
        <fullName evidence="8">GlsB/YeaQ/YmgE family stress response membrane protein</fullName>
    </submittedName>
</protein>
<keyword evidence="3" id="KW-1003">Cell membrane</keyword>
<keyword evidence="5 7" id="KW-1133">Transmembrane helix</keyword>
<feature type="transmembrane region" description="Helical" evidence="7">
    <location>
        <begin position="55"/>
        <end position="73"/>
    </location>
</feature>
<dbReference type="Pfam" id="PF04226">
    <property type="entry name" value="Transgly_assoc"/>
    <property type="match status" value="1"/>
</dbReference>
<proteinExistence type="inferred from homology"/>
<evidence type="ECO:0000256" key="6">
    <source>
        <dbReference type="ARBA" id="ARBA00023136"/>
    </source>
</evidence>
<feature type="transmembrane region" description="Helical" evidence="7">
    <location>
        <begin position="85"/>
        <end position="109"/>
    </location>
</feature>
<dbReference type="EMBL" id="JAFLCK010000009">
    <property type="protein sequence ID" value="MBN8660322.1"/>
    <property type="molecule type" value="Genomic_DNA"/>
</dbReference>
<evidence type="ECO:0000256" key="7">
    <source>
        <dbReference type="SAM" id="Phobius"/>
    </source>
</evidence>
<dbReference type="InterPro" id="IPR007341">
    <property type="entry name" value="Transgly_assoc"/>
</dbReference>
<organism evidence="8 9">
    <name type="scientific">Candidatus Obscuribacter phosphatis</name>
    <dbReference type="NCBI Taxonomy" id="1906157"/>
    <lineage>
        <taxon>Bacteria</taxon>
        <taxon>Bacillati</taxon>
        <taxon>Candidatus Melainabacteria</taxon>
        <taxon>Candidatus Obscuribacterales</taxon>
        <taxon>Candidatus Obscuribacteraceae</taxon>
        <taxon>Candidatus Obscuribacter</taxon>
    </lineage>
</organism>